<keyword evidence="3 7" id="KW-0347">Helicase</keyword>
<dbReference type="PROSITE" id="PS51194">
    <property type="entry name" value="HELICASE_CTER"/>
    <property type="match status" value="1"/>
</dbReference>
<organism evidence="12 13">
    <name type="scientific">Glossina austeni</name>
    <name type="common">Savannah tsetse fly</name>
    <dbReference type="NCBI Taxonomy" id="7395"/>
    <lineage>
        <taxon>Eukaryota</taxon>
        <taxon>Metazoa</taxon>
        <taxon>Ecdysozoa</taxon>
        <taxon>Arthropoda</taxon>
        <taxon>Hexapoda</taxon>
        <taxon>Insecta</taxon>
        <taxon>Pterygota</taxon>
        <taxon>Neoptera</taxon>
        <taxon>Endopterygota</taxon>
        <taxon>Diptera</taxon>
        <taxon>Brachycera</taxon>
        <taxon>Muscomorpha</taxon>
        <taxon>Hippoboscoidea</taxon>
        <taxon>Glossinidae</taxon>
        <taxon>Glossina</taxon>
    </lineage>
</organism>
<dbReference type="InterPro" id="IPR014001">
    <property type="entry name" value="Helicase_ATP-bd"/>
</dbReference>
<dbReference type="STRING" id="7395.A0A1A9V5E6"/>
<dbReference type="Proteomes" id="UP000078200">
    <property type="component" value="Unassembled WGS sequence"/>
</dbReference>
<comment type="domain">
    <text evidence="7">The Q motif is unique to and characteristic of the DEAD box family of RNA helicases and controls ATP binding and hydrolysis.</text>
</comment>
<keyword evidence="2 7" id="KW-0378">Hydrolase</keyword>
<proteinExistence type="inferred from homology"/>
<comment type="catalytic activity">
    <reaction evidence="7">
        <text>ATP + H2O = ADP + phosphate + H(+)</text>
        <dbReference type="Rhea" id="RHEA:13065"/>
        <dbReference type="ChEBI" id="CHEBI:15377"/>
        <dbReference type="ChEBI" id="CHEBI:15378"/>
        <dbReference type="ChEBI" id="CHEBI:30616"/>
        <dbReference type="ChEBI" id="CHEBI:43474"/>
        <dbReference type="ChEBI" id="CHEBI:456216"/>
        <dbReference type="EC" id="3.6.4.13"/>
    </reaction>
</comment>
<dbReference type="InterPro" id="IPR014014">
    <property type="entry name" value="RNA_helicase_DEAD_Q_motif"/>
</dbReference>
<dbReference type="InterPro" id="IPR011545">
    <property type="entry name" value="DEAD/DEAH_box_helicase_dom"/>
</dbReference>
<feature type="region of interest" description="Disordered" evidence="8">
    <location>
        <begin position="74"/>
        <end position="111"/>
    </location>
</feature>
<keyword evidence="13" id="KW-1185">Reference proteome</keyword>
<dbReference type="Pfam" id="PF00270">
    <property type="entry name" value="DEAD"/>
    <property type="match status" value="1"/>
</dbReference>
<dbReference type="CDD" id="cd18787">
    <property type="entry name" value="SF2_C_DEAD"/>
    <property type="match status" value="1"/>
</dbReference>
<feature type="domain" description="Helicase ATP-binding" evidence="9">
    <location>
        <begin position="220"/>
        <end position="452"/>
    </location>
</feature>
<dbReference type="AlphaFoldDB" id="A0A1A9V5E6"/>
<evidence type="ECO:0000256" key="4">
    <source>
        <dbReference type="ARBA" id="ARBA00022840"/>
    </source>
</evidence>
<evidence type="ECO:0000256" key="3">
    <source>
        <dbReference type="ARBA" id="ARBA00022806"/>
    </source>
</evidence>
<comment type="similarity">
    <text evidence="7">Belongs to the DEAD box helicase family.</text>
</comment>
<evidence type="ECO:0000256" key="7">
    <source>
        <dbReference type="RuleBase" id="RU365068"/>
    </source>
</evidence>
<feature type="region of interest" description="Disordered" evidence="8">
    <location>
        <begin position="128"/>
        <end position="156"/>
    </location>
</feature>
<dbReference type="EnsemblMetazoa" id="GAUT026570-RA">
    <property type="protein sequence ID" value="GAUT026570-PA"/>
    <property type="gene ID" value="GAUT026570"/>
</dbReference>
<name>A0A1A9V5E6_GLOAU</name>
<dbReference type="EC" id="3.6.4.13" evidence="7"/>
<dbReference type="PROSITE" id="PS51192">
    <property type="entry name" value="HELICASE_ATP_BIND_1"/>
    <property type="match status" value="1"/>
</dbReference>
<evidence type="ECO:0000259" key="10">
    <source>
        <dbReference type="PROSITE" id="PS51194"/>
    </source>
</evidence>
<dbReference type="SMART" id="SM00487">
    <property type="entry name" value="DEXDc"/>
    <property type="match status" value="1"/>
</dbReference>
<evidence type="ECO:0000313" key="13">
    <source>
        <dbReference type="Proteomes" id="UP000078200"/>
    </source>
</evidence>
<evidence type="ECO:0000313" key="12">
    <source>
        <dbReference type="EnsemblMetazoa" id="GAUT026570-PA"/>
    </source>
</evidence>
<dbReference type="PROSITE" id="PS51195">
    <property type="entry name" value="Q_MOTIF"/>
    <property type="match status" value="1"/>
</dbReference>
<dbReference type="SUPFAM" id="SSF52540">
    <property type="entry name" value="P-loop containing nucleoside triphosphate hydrolases"/>
    <property type="match status" value="2"/>
</dbReference>
<dbReference type="GO" id="GO:0003723">
    <property type="term" value="F:RNA binding"/>
    <property type="evidence" value="ECO:0007669"/>
    <property type="project" value="UniProtKB-UniRule"/>
</dbReference>
<dbReference type="SMART" id="SM00490">
    <property type="entry name" value="HELICc"/>
    <property type="match status" value="1"/>
</dbReference>
<evidence type="ECO:0000256" key="6">
    <source>
        <dbReference type="PROSITE-ProRule" id="PRU00552"/>
    </source>
</evidence>
<dbReference type="InterPro" id="IPR027417">
    <property type="entry name" value="P-loop_NTPase"/>
</dbReference>
<keyword evidence="4 7" id="KW-0067">ATP-binding</keyword>
<dbReference type="VEuPathDB" id="VectorBase:GAUT026570"/>
<evidence type="ECO:0000256" key="8">
    <source>
        <dbReference type="SAM" id="MobiDB-lite"/>
    </source>
</evidence>
<keyword evidence="5 7" id="KW-0694">RNA-binding</keyword>
<feature type="domain" description="Helicase C-terminal" evidence="10">
    <location>
        <begin position="503"/>
        <end position="673"/>
    </location>
</feature>
<dbReference type="GO" id="GO:0016787">
    <property type="term" value="F:hydrolase activity"/>
    <property type="evidence" value="ECO:0007669"/>
    <property type="project" value="UniProtKB-KW"/>
</dbReference>
<protein>
    <recommendedName>
        <fullName evidence="7">ATP-dependent RNA helicase</fullName>
        <ecNumber evidence="7">3.6.4.13</ecNumber>
    </recommendedName>
</protein>
<evidence type="ECO:0000256" key="5">
    <source>
        <dbReference type="ARBA" id="ARBA00022884"/>
    </source>
</evidence>
<comment type="function">
    <text evidence="7">RNA helicase.</text>
</comment>
<accession>A0A1A9V5E6</accession>
<dbReference type="GO" id="GO:0005524">
    <property type="term" value="F:ATP binding"/>
    <property type="evidence" value="ECO:0007669"/>
    <property type="project" value="UniProtKB-UniRule"/>
</dbReference>
<evidence type="ECO:0000256" key="1">
    <source>
        <dbReference type="ARBA" id="ARBA00022741"/>
    </source>
</evidence>
<evidence type="ECO:0000259" key="11">
    <source>
        <dbReference type="PROSITE" id="PS51195"/>
    </source>
</evidence>
<dbReference type="PANTHER" id="PTHR24031">
    <property type="entry name" value="RNA HELICASE"/>
    <property type="match status" value="1"/>
</dbReference>
<sequence>MLKSNLKTPKTPNMPKVINEGINGKSKWVKVKIKGNVMSEENIGLEGLIGLEVLKNYDSTLIETKQANFVKKCNRTKSKKPEIPSIESNEHLTASESEDEENQFGPPIKKNKKQIFQERIVKKLDKRLIKKEQRKRQRNQNAEHRQPEDRFKFIRPPPNYIEENVEQKVTEPEECSDTDDLQGIDDLEGWNGMGVPNAILKALAEKGFKSPTEIQSLTLPAAILGKKDILGAAETGSGKTLAFGIPVLTGIMELKEKNISTGIRKPLHKSEHKNKFKKKEVDGLFLENIPNVNDGDLSDNDSSDIDDSKPLYALILTPTRELAVQIKNHLIAAAKYTGIKVAAIFGGLSIDKQERVLNKGPEIIVATPGRFWELFQQDQKHLRKLDEISFLVIDETDRMVEKGHFEELRNILNIINNDDQKKQARQNFVFSATLTLVHDLPEHMQRRNYGKRPRFITQTSEMKLQSLIDELGISQPKIVDITRTQQLAQNITECRLVCPMECKDYYLYYFVQRHPGRTIVFCNSIDCVKRLTTLFGILDTQPLPLHANMAQKQRLKNMEKFCKQPYGLLIATDVAARGLDIPNVEHVIHYQAVKDRVDLAREVDKEELKLKRVQTEMGWMKKHAEEMDIVIDGYNDESGSDQDEDAFIIERRRNRMNLLNARSQLKTLLAKTIFPKNFSFKYPTASGHLQAPEISRLTLNAEENPEHSAIKVMQDTIEDIKRAKIMRNKRKKT</sequence>
<feature type="domain" description="DEAD-box RNA helicase Q" evidence="11">
    <location>
        <begin position="188"/>
        <end position="216"/>
    </location>
</feature>
<dbReference type="InterPro" id="IPR001650">
    <property type="entry name" value="Helicase_C-like"/>
</dbReference>
<dbReference type="GO" id="GO:0003724">
    <property type="term" value="F:RNA helicase activity"/>
    <property type="evidence" value="ECO:0007669"/>
    <property type="project" value="UniProtKB-EC"/>
</dbReference>
<reference evidence="12" key="1">
    <citation type="submission" date="2020-05" db="UniProtKB">
        <authorList>
            <consortium name="EnsemblMetazoa"/>
        </authorList>
    </citation>
    <scope>IDENTIFICATION</scope>
    <source>
        <strain evidence="12">TTRI</strain>
    </source>
</reference>
<feature type="compositionally biased region" description="Basic and acidic residues" evidence="8">
    <location>
        <begin position="141"/>
        <end position="152"/>
    </location>
</feature>
<dbReference type="Gene3D" id="3.40.50.300">
    <property type="entry name" value="P-loop containing nucleotide triphosphate hydrolases"/>
    <property type="match status" value="2"/>
</dbReference>
<keyword evidence="1 7" id="KW-0547">Nucleotide-binding</keyword>
<evidence type="ECO:0000256" key="2">
    <source>
        <dbReference type="ARBA" id="ARBA00022801"/>
    </source>
</evidence>
<evidence type="ECO:0000259" key="9">
    <source>
        <dbReference type="PROSITE" id="PS51192"/>
    </source>
</evidence>
<dbReference type="CDD" id="cd17946">
    <property type="entry name" value="DEADc_DDX24"/>
    <property type="match status" value="1"/>
</dbReference>
<dbReference type="Pfam" id="PF00271">
    <property type="entry name" value="Helicase_C"/>
    <property type="match status" value="1"/>
</dbReference>
<feature type="short sequence motif" description="Q motif" evidence="6">
    <location>
        <begin position="188"/>
        <end position="216"/>
    </location>
</feature>